<dbReference type="Proteomes" id="UP000000447">
    <property type="component" value="Chromosome"/>
</dbReference>
<dbReference type="eggNOG" id="COG1956">
    <property type="taxonomic scope" value="Bacteria"/>
</dbReference>
<dbReference type="SMART" id="SM00065">
    <property type="entry name" value="GAF"/>
    <property type="match status" value="1"/>
</dbReference>
<dbReference type="HOGENOM" id="CLU_077738_2_0_0"/>
<keyword evidence="3" id="KW-1185">Reference proteome</keyword>
<name>B9L0G4_THERP</name>
<evidence type="ECO:0000313" key="3">
    <source>
        <dbReference type="Proteomes" id="UP000000447"/>
    </source>
</evidence>
<evidence type="ECO:0000259" key="1">
    <source>
        <dbReference type="SMART" id="SM00065"/>
    </source>
</evidence>
<gene>
    <name evidence="2" type="ordered locus">trd_1660</name>
</gene>
<proteinExistence type="predicted"/>
<feature type="domain" description="GAF" evidence="1">
    <location>
        <begin position="22"/>
        <end position="164"/>
    </location>
</feature>
<reference evidence="2 3" key="1">
    <citation type="journal article" date="2009" name="PLoS ONE">
        <title>Complete genome sequence of the aerobic CO-oxidizing thermophile Thermomicrobium roseum.</title>
        <authorList>
            <person name="Wu D."/>
            <person name="Raymond J."/>
            <person name="Wu M."/>
            <person name="Chatterji S."/>
            <person name="Ren Q."/>
            <person name="Graham J.E."/>
            <person name="Bryant D.A."/>
            <person name="Robb F."/>
            <person name="Colman A."/>
            <person name="Tallon L.J."/>
            <person name="Badger J.H."/>
            <person name="Madupu R."/>
            <person name="Ward N.L."/>
            <person name="Eisen J.A."/>
        </authorList>
    </citation>
    <scope>NUCLEOTIDE SEQUENCE [LARGE SCALE GENOMIC DNA]</scope>
    <source>
        <strain evidence="3">ATCC 27502 / DSM 5159 / P-2</strain>
    </source>
</reference>
<dbReference type="InterPro" id="IPR003018">
    <property type="entry name" value="GAF"/>
</dbReference>
<dbReference type="InterPro" id="IPR029016">
    <property type="entry name" value="GAF-like_dom_sf"/>
</dbReference>
<dbReference type="Gene3D" id="3.30.450.40">
    <property type="match status" value="1"/>
</dbReference>
<protein>
    <submittedName>
        <fullName evidence="2">GAF domain protein</fullName>
    </submittedName>
</protein>
<dbReference type="RefSeq" id="WP_015922602.1">
    <property type="nucleotide sequence ID" value="NC_011959.1"/>
</dbReference>
<dbReference type="KEGG" id="tro:trd_1660"/>
<dbReference type="EMBL" id="CP001275">
    <property type="protein sequence ID" value="ACM05437.1"/>
    <property type="molecule type" value="Genomic_DNA"/>
</dbReference>
<dbReference type="STRING" id="309801.trd_1660"/>
<dbReference type="AlphaFoldDB" id="B9L0G4"/>
<dbReference type="Pfam" id="PF13185">
    <property type="entry name" value="GAF_2"/>
    <property type="match status" value="1"/>
</dbReference>
<dbReference type="OrthoDB" id="9796252at2"/>
<sequence>MSQATRDAILQQVRQTLEARLALSDQIPQLAEDVCRILERTVPWYDWVGIYLVEGDELVLAAWSGPAATEHVRIPIGQGICGAAAREGQTIIVPDVRQDPRYLQCFLSTRSEIVVPIRQDEDVIGEIDIDSDELAAFDEKDRALLEWLASELAERLPHHRASAA</sequence>
<evidence type="ECO:0000313" key="2">
    <source>
        <dbReference type="EMBL" id="ACM05437.1"/>
    </source>
</evidence>
<dbReference type="SMR" id="B9L0G4"/>
<organism evidence="2 3">
    <name type="scientific">Thermomicrobium roseum (strain ATCC 27502 / DSM 5159 / P-2)</name>
    <dbReference type="NCBI Taxonomy" id="309801"/>
    <lineage>
        <taxon>Bacteria</taxon>
        <taxon>Pseudomonadati</taxon>
        <taxon>Thermomicrobiota</taxon>
        <taxon>Thermomicrobia</taxon>
        <taxon>Thermomicrobiales</taxon>
        <taxon>Thermomicrobiaceae</taxon>
        <taxon>Thermomicrobium</taxon>
    </lineage>
</organism>
<accession>B9L0G4</accession>
<dbReference type="SUPFAM" id="SSF55781">
    <property type="entry name" value="GAF domain-like"/>
    <property type="match status" value="1"/>
</dbReference>